<feature type="compositionally biased region" description="Basic and acidic residues" evidence="1">
    <location>
        <begin position="141"/>
        <end position="157"/>
    </location>
</feature>
<feature type="region of interest" description="Disordered" evidence="1">
    <location>
        <begin position="64"/>
        <end position="157"/>
    </location>
</feature>
<feature type="transmembrane region" description="Helical" evidence="2">
    <location>
        <begin position="170"/>
        <end position="190"/>
    </location>
</feature>
<feature type="region of interest" description="Disordered" evidence="1">
    <location>
        <begin position="1"/>
        <end position="46"/>
    </location>
</feature>
<reference evidence="4" key="1">
    <citation type="submission" date="2025-08" db="UniProtKB">
        <authorList>
            <consortium name="RefSeq"/>
        </authorList>
    </citation>
    <scope>IDENTIFICATION</scope>
</reference>
<dbReference type="GeneID" id="106813608"/>
<sequence>MEHTDVTAKTTKDILNLGAQHREQAPSGGIEDVADAREDPMDVSDAAEVVPAVVSELVDSVTRQNLSWTPPDASSPVPRPEQSSASPATMTARADASLSAEKWEQVKPQLTRRKLHETEGQQDQQRRAAEGSSAGKPKRTQTRDRSPLSDPDRKTKTSIQVERDLPLIRLWLCIISAVVCRLSVAMGIAIIFEYSIVGPFICLQLGFLAYERLILEDIPSTAQQQNMVVAALMLSGVPPNVIEQVNGVTARVTLIATDFAVFFFTFVLVHTIFSIVGL</sequence>
<evidence type="ECO:0000313" key="4">
    <source>
        <dbReference type="RefSeq" id="XP_014673277.1"/>
    </source>
</evidence>
<gene>
    <name evidence="4" type="primary">LOC106813608</name>
</gene>
<keyword evidence="3" id="KW-1185">Reference proteome</keyword>
<dbReference type="PANTHER" id="PTHR15026">
    <property type="entry name" value="CALCIUM-SIGNAL MODULATING CYCLOPHILIN LIGAND CAML"/>
    <property type="match status" value="1"/>
</dbReference>
<accession>A0ABM1EM56</accession>
<dbReference type="PANTHER" id="PTHR15026:SF0">
    <property type="entry name" value="GUIDED ENTRY OF TAIL-ANCHORED PROTEINS FACTOR CAMLG"/>
    <property type="match status" value="1"/>
</dbReference>
<keyword evidence="2" id="KW-0472">Membrane</keyword>
<proteinExistence type="predicted"/>
<dbReference type="InterPro" id="IPR016719">
    <property type="entry name" value="CAMLG"/>
</dbReference>
<keyword evidence="2" id="KW-0812">Transmembrane</keyword>
<feature type="transmembrane region" description="Helical" evidence="2">
    <location>
        <begin position="254"/>
        <end position="276"/>
    </location>
</feature>
<dbReference type="Pfam" id="PF14963">
    <property type="entry name" value="Get2_like"/>
    <property type="match status" value="1"/>
</dbReference>
<feature type="compositionally biased region" description="Basic and acidic residues" evidence="1">
    <location>
        <begin position="1"/>
        <end position="12"/>
    </location>
</feature>
<evidence type="ECO:0000256" key="2">
    <source>
        <dbReference type="SAM" id="Phobius"/>
    </source>
</evidence>
<evidence type="ECO:0000313" key="3">
    <source>
        <dbReference type="Proteomes" id="UP000695022"/>
    </source>
</evidence>
<organism evidence="3 4">
    <name type="scientific">Priapulus caudatus</name>
    <name type="common">Priapulid worm</name>
    <dbReference type="NCBI Taxonomy" id="37621"/>
    <lineage>
        <taxon>Eukaryota</taxon>
        <taxon>Metazoa</taxon>
        <taxon>Ecdysozoa</taxon>
        <taxon>Scalidophora</taxon>
        <taxon>Priapulida</taxon>
        <taxon>Priapulimorpha</taxon>
        <taxon>Priapulimorphida</taxon>
        <taxon>Priapulidae</taxon>
        <taxon>Priapulus</taxon>
    </lineage>
</organism>
<keyword evidence="2" id="KW-1133">Transmembrane helix</keyword>
<dbReference type="Proteomes" id="UP000695022">
    <property type="component" value="Unplaced"/>
</dbReference>
<evidence type="ECO:0000256" key="1">
    <source>
        <dbReference type="SAM" id="MobiDB-lite"/>
    </source>
</evidence>
<dbReference type="RefSeq" id="XP_014673277.1">
    <property type="nucleotide sequence ID" value="XM_014817791.1"/>
</dbReference>
<protein>
    <submittedName>
        <fullName evidence="4">Uncharacterized protein LOC106813608</fullName>
    </submittedName>
</protein>
<feature type="compositionally biased region" description="Basic and acidic residues" evidence="1">
    <location>
        <begin position="116"/>
        <end position="129"/>
    </location>
</feature>
<name>A0ABM1EM56_PRICU</name>